<evidence type="ECO:0000256" key="1">
    <source>
        <dbReference type="ARBA" id="ARBA00022614"/>
    </source>
</evidence>
<keyword evidence="4" id="KW-0812">Transmembrane</keyword>
<dbReference type="Gene3D" id="3.80.10.10">
    <property type="entry name" value="Ribonuclease Inhibitor"/>
    <property type="match status" value="1"/>
</dbReference>
<keyword evidence="1" id="KW-0433">Leucine-rich repeat</keyword>
<organism evidence="5 6">
    <name type="scientific">Papilio xuthus</name>
    <name type="common">Asian swallowtail butterfly</name>
    <dbReference type="NCBI Taxonomy" id="66420"/>
    <lineage>
        <taxon>Eukaryota</taxon>
        <taxon>Metazoa</taxon>
        <taxon>Ecdysozoa</taxon>
        <taxon>Arthropoda</taxon>
        <taxon>Hexapoda</taxon>
        <taxon>Insecta</taxon>
        <taxon>Pterygota</taxon>
        <taxon>Neoptera</taxon>
        <taxon>Endopterygota</taxon>
        <taxon>Lepidoptera</taxon>
        <taxon>Glossata</taxon>
        <taxon>Ditrysia</taxon>
        <taxon>Papilionoidea</taxon>
        <taxon>Papilionidae</taxon>
        <taxon>Papilioninae</taxon>
        <taxon>Papilio</taxon>
    </lineage>
</organism>
<dbReference type="STRING" id="66420.A0A194QB54"/>
<dbReference type="SMART" id="SM00369">
    <property type="entry name" value="LRR_TYP"/>
    <property type="match status" value="2"/>
</dbReference>
<keyword evidence="6" id="KW-1185">Reference proteome</keyword>
<dbReference type="InterPro" id="IPR050541">
    <property type="entry name" value="LRR_TM_domain-containing"/>
</dbReference>
<dbReference type="InterPro" id="IPR032675">
    <property type="entry name" value="LRR_dom_sf"/>
</dbReference>
<dbReference type="SUPFAM" id="SSF52058">
    <property type="entry name" value="L domain-like"/>
    <property type="match status" value="1"/>
</dbReference>
<sequence length="178" mass="19433">MAMEPSVTFRLPKFTIAGIRLANPNGGPWLPTPLGKRHDLIAGVRMRGAVLSVLCALSAVLLVPGIAAVGAGSCPWACACRPGALDCAHRGLLHAPRRLPSDAHRLDLQGNNLTIIFQSDFQNLNDLKILQLSENQIHTIERDAFLALTSLERLKLNNNRIGQLPDGIFMKLKHLLRL</sequence>
<gene>
    <name evidence="5" type="ORF">RR46_08022</name>
</gene>
<dbReference type="PANTHER" id="PTHR24369">
    <property type="entry name" value="ANTIGEN BSP, PUTATIVE-RELATED"/>
    <property type="match status" value="1"/>
</dbReference>
<name>A0A194QB54_PAPXU</name>
<dbReference type="PANTHER" id="PTHR24369:SF210">
    <property type="entry name" value="CHAOPTIN-RELATED"/>
    <property type="match status" value="1"/>
</dbReference>
<keyword evidence="4" id="KW-0472">Membrane</keyword>
<reference evidence="5 6" key="1">
    <citation type="journal article" date="2015" name="Nat. Commun.">
        <title>Outbred genome sequencing and CRISPR/Cas9 gene editing in butterflies.</title>
        <authorList>
            <person name="Li X."/>
            <person name="Fan D."/>
            <person name="Zhang W."/>
            <person name="Liu G."/>
            <person name="Zhang L."/>
            <person name="Zhao L."/>
            <person name="Fang X."/>
            <person name="Chen L."/>
            <person name="Dong Y."/>
            <person name="Chen Y."/>
            <person name="Ding Y."/>
            <person name="Zhao R."/>
            <person name="Feng M."/>
            <person name="Zhu Y."/>
            <person name="Feng Y."/>
            <person name="Jiang X."/>
            <person name="Zhu D."/>
            <person name="Xiang H."/>
            <person name="Feng X."/>
            <person name="Li S."/>
            <person name="Wang J."/>
            <person name="Zhang G."/>
            <person name="Kronforst M.R."/>
            <person name="Wang W."/>
        </authorList>
    </citation>
    <scope>NUCLEOTIDE SEQUENCE [LARGE SCALE GENOMIC DNA]</scope>
    <source>
        <strain evidence="5">Ya'a_city_454_Px</strain>
        <tissue evidence="5">Whole body</tissue>
    </source>
</reference>
<dbReference type="GO" id="GO:0005886">
    <property type="term" value="C:plasma membrane"/>
    <property type="evidence" value="ECO:0007669"/>
    <property type="project" value="TreeGrafter"/>
</dbReference>
<dbReference type="InterPro" id="IPR003591">
    <property type="entry name" value="Leu-rich_rpt_typical-subtyp"/>
</dbReference>
<evidence type="ECO:0000313" key="6">
    <source>
        <dbReference type="Proteomes" id="UP000053268"/>
    </source>
</evidence>
<evidence type="ECO:0000256" key="3">
    <source>
        <dbReference type="ARBA" id="ARBA00022737"/>
    </source>
</evidence>
<feature type="transmembrane region" description="Helical" evidence="4">
    <location>
        <begin position="49"/>
        <end position="71"/>
    </location>
</feature>
<keyword evidence="2" id="KW-0732">Signal</keyword>
<dbReference type="AlphaFoldDB" id="A0A194QB54"/>
<evidence type="ECO:0000256" key="4">
    <source>
        <dbReference type="SAM" id="Phobius"/>
    </source>
</evidence>
<evidence type="ECO:0000313" key="5">
    <source>
        <dbReference type="EMBL" id="KPJ02225.1"/>
    </source>
</evidence>
<dbReference type="PROSITE" id="PS51450">
    <property type="entry name" value="LRR"/>
    <property type="match status" value="2"/>
</dbReference>
<dbReference type="EMBL" id="KQ459249">
    <property type="protein sequence ID" value="KPJ02225.1"/>
    <property type="molecule type" value="Genomic_DNA"/>
</dbReference>
<accession>A0A194QB54</accession>
<keyword evidence="4" id="KW-1133">Transmembrane helix</keyword>
<evidence type="ECO:0000256" key="2">
    <source>
        <dbReference type="ARBA" id="ARBA00022729"/>
    </source>
</evidence>
<dbReference type="InterPro" id="IPR001611">
    <property type="entry name" value="Leu-rich_rpt"/>
</dbReference>
<proteinExistence type="predicted"/>
<keyword evidence="3" id="KW-0677">Repeat</keyword>
<dbReference type="Proteomes" id="UP000053268">
    <property type="component" value="Unassembled WGS sequence"/>
</dbReference>
<dbReference type="Pfam" id="PF13855">
    <property type="entry name" value="LRR_8"/>
    <property type="match status" value="1"/>
</dbReference>
<protein>
    <submittedName>
        <fullName evidence="5">Protein slit</fullName>
    </submittedName>
</protein>